<dbReference type="GO" id="GO:0005829">
    <property type="term" value="C:cytosol"/>
    <property type="evidence" value="ECO:0007669"/>
    <property type="project" value="TreeGrafter"/>
</dbReference>
<dbReference type="InterPro" id="IPR036409">
    <property type="entry name" value="Aldolase_II/adducin_N_sf"/>
</dbReference>
<dbReference type="PANTHER" id="PTHR22789:SF0">
    <property type="entry name" value="3-OXO-TETRONATE 4-PHOSPHATE DECARBOXYLASE-RELATED"/>
    <property type="match status" value="1"/>
</dbReference>
<feature type="domain" description="Class II aldolase/adducin N-terminal" evidence="3">
    <location>
        <begin position="18"/>
        <end position="193"/>
    </location>
</feature>
<evidence type="ECO:0000259" key="3">
    <source>
        <dbReference type="SMART" id="SM01007"/>
    </source>
</evidence>
<organism evidence="4 5">
    <name type="scientific">Capillimicrobium parvum</name>
    <dbReference type="NCBI Taxonomy" id="2884022"/>
    <lineage>
        <taxon>Bacteria</taxon>
        <taxon>Bacillati</taxon>
        <taxon>Actinomycetota</taxon>
        <taxon>Thermoleophilia</taxon>
        <taxon>Solirubrobacterales</taxon>
        <taxon>Capillimicrobiaceae</taxon>
        <taxon>Capillimicrobium</taxon>
    </lineage>
</organism>
<evidence type="ECO:0000256" key="2">
    <source>
        <dbReference type="ARBA" id="ARBA00023239"/>
    </source>
</evidence>
<evidence type="ECO:0000313" key="5">
    <source>
        <dbReference type="Proteomes" id="UP001162834"/>
    </source>
</evidence>
<evidence type="ECO:0000256" key="1">
    <source>
        <dbReference type="ARBA" id="ARBA00022723"/>
    </source>
</evidence>
<dbReference type="KEGG" id="sbae:DSM104329_02931"/>
<dbReference type="Gene3D" id="3.40.225.10">
    <property type="entry name" value="Class II aldolase/adducin N-terminal domain"/>
    <property type="match status" value="1"/>
</dbReference>
<protein>
    <submittedName>
        <fullName evidence="4">L-fuculose phosphate aldolase</fullName>
        <ecNumber evidence="4">4.1.2.17</ecNumber>
    </submittedName>
</protein>
<dbReference type="InterPro" id="IPR050197">
    <property type="entry name" value="Aldolase_class_II_sugar_metab"/>
</dbReference>
<keyword evidence="1" id="KW-0479">Metal-binding</keyword>
<dbReference type="SMART" id="SM01007">
    <property type="entry name" value="Aldolase_II"/>
    <property type="match status" value="1"/>
</dbReference>
<keyword evidence="2 4" id="KW-0456">Lyase</keyword>
<dbReference type="SUPFAM" id="SSF53639">
    <property type="entry name" value="AraD/HMP-PK domain-like"/>
    <property type="match status" value="1"/>
</dbReference>
<name>A0A9E7C0K4_9ACTN</name>
<dbReference type="EC" id="4.1.2.17" evidence="4"/>
<dbReference type="GO" id="GO:0019323">
    <property type="term" value="P:pentose catabolic process"/>
    <property type="evidence" value="ECO:0007669"/>
    <property type="project" value="TreeGrafter"/>
</dbReference>
<dbReference type="InterPro" id="IPR001303">
    <property type="entry name" value="Aldolase_II/adducin_N"/>
</dbReference>
<dbReference type="GO" id="GO:0046872">
    <property type="term" value="F:metal ion binding"/>
    <property type="evidence" value="ECO:0007669"/>
    <property type="project" value="UniProtKB-KW"/>
</dbReference>
<dbReference type="PANTHER" id="PTHR22789">
    <property type="entry name" value="FUCULOSE PHOSPHATE ALDOLASE"/>
    <property type="match status" value="1"/>
</dbReference>
<proteinExistence type="predicted"/>
<keyword evidence="5" id="KW-1185">Reference proteome</keyword>
<sequence length="221" mass="23995">MQVVQCHMIGQRRRGTEREVIRVARELSRRDLVVGSVGNVSVRDGDHVCITPTRMPYDALRRRDTVIVTLTGDKIAGRRPASRELPIHLAAYRARPDARAIVHTHSTYATVLSILGTALPRMLEEQDYYGIGEIPVVSAAAPGSRALADGVAAAATRNDAMLLARHGVLTLGADADTALARAEVVERTATAAWLLRAVGSSPMDRLDDRHRPAIKAVRGTR</sequence>
<accession>A0A9E7C0K4</accession>
<dbReference type="GO" id="GO:0008738">
    <property type="term" value="F:L-fuculose-phosphate aldolase activity"/>
    <property type="evidence" value="ECO:0007669"/>
    <property type="project" value="UniProtKB-EC"/>
</dbReference>
<dbReference type="EMBL" id="CP087164">
    <property type="protein sequence ID" value="UGS36525.1"/>
    <property type="molecule type" value="Genomic_DNA"/>
</dbReference>
<dbReference type="AlphaFoldDB" id="A0A9E7C0K4"/>
<dbReference type="RefSeq" id="WP_259316218.1">
    <property type="nucleotide sequence ID" value="NZ_CP087164.1"/>
</dbReference>
<dbReference type="Pfam" id="PF00596">
    <property type="entry name" value="Aldolase_II"/>
    <property type="match status" value="1"/>
</dbReference>
<gene>
    <name evidence="4" type="primary">fucA</name>
    <name evidence="4" type="ORF">DSM104329_02931</name>
</gene>
<dbReference type="Proteomes" id="UP001162834">
    <property type="component" value="Chromosome"/>
</dbReference>
<evidence type="ECO:0000313" key="4">
    <source>
        <dbReference type="EMBL" id="UGS36525.1"/>
    </source>
</evidence>
<reference evidence="4" key="1">
    <citation type="journal article" date="2022" name="Int. J. Syst. Evol. Microbiol.">
        <title>Pseudomonas aegrilactucae sp. nov. and Pseudomonas morbosilactucae sp. nov., pathogens causing bacterial rot of lettuce in Japan.</title>
        <authorList>
            <person name="Sawada H."/>
            <person name="Fujikawa T."/>
            <person name="Satou M."/>
        </authorList>
    </citation>
    <scope>NUCLEOTIDE SEQUENCE</scope>
    <source>
        <strain evidence="4">0166_1</strain>
    </source>
</reference>